<evidence type="ECO:0000259" key="4">
    <source>
        <dbReference type="PROSITE" id="PS51462"/>
    </source>
</evidence>
<dbReference type="Gene3D" id="3.90.79.10">
    <property type="entry name" value="Nucleoside Triphosphate Pyrophosphohydrolase"/>
    <property type="match status" value="1"/>
</dbReference>
<dbReference type="GO" id="GO:0016787">
    <property type="term" value="F:hydrolase activity"/>
    <property type="evidence" value="ECO:0007669"/>
    <property type="project" value="UniProtKB-KW"/>
</dbReference>
<evidence type="ECO:0000256" key="1">
    <source>
        <dbReference type="ARBA" id="ARBA00005582"/>
    </source>
</evidence>
<dbReference type="InterPro" id="IPR020084">
    <property type="entry name" value="NUDIX_hydrolase_CS"/>
</dbReference>
<keyword evidence="2 3" id="KW-0378">Hydrolase</keyword>
<dbReference type="CDD" id="cd04673">
    <property type="entry name" value="NUDIX_ADPRase"/>
    <property type="match status" value="1"/>
</dbReference>
<dbReference type="Proteomes" id="UP000334019">
    <property type="component" value="Chromosome"/>
</dbReference>
<dbReference type="InterPro" id="IPR020476">
    <property type="entry name" value="Nudix_hydrolase"/>
</dbReference>
<reference evidence="5 6" key="1">
    <citation type="submission" date="2019-11" db="EMBL/GenBank/DDBJ databases">
        <authorList>
            <person name="He Y."/>
        </authorList>
    </citation>
    <scope>NUCLEOTIDE SEQUENCE [LARGE SCALE GENOMIC DNA]</scope>
    <source>
        <strain evidence="5 6">SCSIO 58843</strain>
    </source>
</reference>
<dbReference type="PROSITE" id="PS00893">
    <property type="entry name" value="NUDIX_BOX"/>
    <property type="match status" value="1"/>
</dbReference>
<gene>
    <name evidence="5" type="ORF">GH723_09320</name>
</gene>
<dbReference type="AlphaFoldDB" id="A0A5Q2RMG3"/>
<dbReference type="InterPro" id="IPR000086">
    <property type="entry name" value="NUDIX_hydrolase_dom"/>
</dbReference>
<organism evidence="5 6">
    <name type="scientific">Actinomarinicola tropica</name>
    <dbReference type="NCBI Taxonomy" id="2789776"/>
    <lineage>
        <taxon>Bacteria</taxon>
        <taxon>Bacillati</taxon>
        <taxon>Actinomycetota</taxon>
        <taxon>Acidimicrobiia</taxon>
        <taxon>Acidimicrobiales</taxon>
        <taxon>Iamiaceae</taxon>
        <taxon>Actinomarinicola</taxon>
    </lineage>
</organism>
<sequence>MTTPTAVELCVGALVVDDGRLLLVRRGHGPAAGEWSVPGGRVEPGETLPEAVLRELAEETGVQGLCGDLAGWVERIDDDRHFVILDFWVTTLDPIEPVPGDDAAEAEWVGLSEVGERRLVDGLGQFLIDVGVLDRLL</sequence>
<dbReference type="SUPFAM" id="SSF55811">
    <property type="entry name" value="Nudix"/>
    <property type="match status" value="1"/>
</dbReference>
<accession>A0A5Q2RMG3</accession>
<dbReference type="InterPro" id="IPR015797">
    <property type="entry name" value="NUDIX_hydrolase-like_dom_sf"/>
</dbReference>
<comment type="similarity">
    <text evidence="1 3">Belongs to the Nudix hydrolase family.</text>
</comment>
<dbReference type="PANTHER" id="PTHR43736:SF1">
    <property type="entry name" value="DIHYDRONEOPTERIN TRIPHOSPHATE DIPHOSPHATASE"/>
    <property type="match status" value="1"/>
</dbReference>
<keyword evidence="6" id="KW-1185">Reference proteome</keyword>
<evidence type="ECO:0000313" key="5">
    <source>
        <dbReference type="EMBL" id="QGG95277.1"/>
    </source>
</evidence>
<evidence type="ECO:0000313" key="6">
    <source>
        <dbReference type="Proteomes" id="UP000334019"/>
    </source>
</evidence>
<protein>
    <submittedName>
        <fullName evidence="5">NUDIX domain-containing protein</fullName>
    </submittedName>
</protein>
<evidence type="ECO:0000256" key="2">
    <source>
        <dbReference type="ARBA" id="ARBA00022801"/>
    </source>
</evidence>
<dbReference type="EMBL" id="CP045851">
    <property type="protein sequence ID" value="QGG95277.1"/>
    <property type="molecule type" value="Genomic_DNA"/>
</dbReference>
<dbReference type="PANTHER" id="PTHR43736">
    <property type="entry name" value="ADP-RIBOSE PYROPHOSPHATASE"/>
    <property type="match status" value="1"/>
</dbReference>
<dbReference type="KEGG" id="atq:GH723_09320"/>
<evidence type="ECO:0000256" key="3">
    <source>
        <dbReference type="RuleBase" id="RU003476"/>
    </source>
</evidence>
<proteinExistence type="inferred from homology"/>
<dbReference type="Pfam" id="PF00293">
    <property type="entry name" value="NUDIX"/>
    <property type="match status" value="1"/>
</dbReference>
<dbReference type="PRINTS" id="PR00502">
    <property type="entry name" value="NUDIXFAMILY"/>
</dbReference>
<dbReference type="RefSeq" id="WP_153759385.1">
    <property type="nucleotide sequence ID" value="NZ_CP045851.1"/>
</dbReference>
<feature type="domain" description="Nudix hydrolase" evidence="4">
    <location>
        <begin position="6"/>
        <end position="132"/>
    </location>
</feature>
<name>A0A5Q2RMG3_9ACTN</name>
<dbReference type="PROSITE" id="PS51462">
    <property type="entry name" value="NUDIX"/>
    <property type="match status" value="1"/>
</dbReference>